<feature type="compositionally biased region" description="Polar residues" evidence="10">
    <location>
        <begin position="762"/>
        <end position="771"/>
    </location>
</feature>
<organism evidence="12">
    <name type="scientific">Photinus pyralis</name>
    <name type="common">Common eastern firefly</name>
    <name type="synonym">Lampyris pyralis</name>
    <dbReference type="NCBI Taxonomy" id="7054"/>
    <lineage>
        <taxon>Eukaryota</taxon>
        <taxon>Metazoa</taxon>
        <taxon>Ecdysozoa</taxon>
        <taxon>Arthropoda</taxon>
        <taxon>Hexapoda</taxon>
        <taxon>Insecta</taxon>
        <taxon>Pterygota</taxon>
        <taxon>Neoptera</taxon>
        <taxon>Endopterygota</taxon>
        <taxon>Coleoptera</taxon>
        <taxon>Polyphaga</taxon>
        <taxon>Elateriformia</taxon>
        <taxon>Elateroidea</taxon>
        <taxon>Lampyridae</taxon>
        <taxon>Lampyrinae</taxon>
        <taxon>Photinus</taxon>
    </lineage>
</organism>
<dbReference type="Proteomes" id="UP000327044">
    <property type="component" value="Unassembled WGS sequence"/>
</dbReference>
<feature type="region of interest" description="Disordered" evidence="10">
    <location>
        <begin position="1181"/>
        <end position="1205"/>
    </location>
</feature>
<feature type="compositionally biased region" description="Polar residues" evidence="10">
    <location>
        <begin position="917"/>
        <end position="927"/>
    </location>
</feature>
<dbReference type="EMBL" id="GEZM01085248">
    <property type="protein sequence ID" value="JAV60046.1"/>
    <property type="molecule type" value="Transcribed_RNA"/>
</dbReference>
<evidence type="ECO:0000256" key="5">
    <source>
        <dbReference type="ARBA" id="ARBA00023015"/>
    </source>
</evidence>
<dbReference type="PANTHER" id="PTHR13964">
    <property type="entry name" value="RBP-RELATED"/>
    <property type="match status" value="1"/>
</dbReference>
<feature type="compositionally biased region" description="Basic residues" evidence="10">
    <location>
        <begin position="1644"/>
        <end position="1653"/>
    </location>
</feature>
<dbReference type="SMART" id="SM01014">
    <property type="entry name" value="ARID"/>
    <property type="match status" value="1"/>
</dbReference>
<feature type="domain" description="ARID" evidence="11">
    <location>
        <begin position="297"/>
        <end position="388"/>
    </location>
</feature>
<reference evidence="13" key="3">
    <citation type="submission" date="2019-08" db="EMBL/GenBank/DDBJ databases">
        <authorList>
            <consortium name="Photinus pyralis genome working group"/>
            <person name="Fallon T.R."/>
            <person name="Sander Lower S.E."/>
            <person name="Weng J.-K."/>
        </authorList>
    </citation>
    <scope>NUCLEOTIDE SEQUENCE</scope>
    <source>
        <strain evidence="13">1611_PpyrPB1</strain>
        <tissue evidence="13">Whole body</tissue>
    </source>
</reference>
<feature type="compositionally biased region" description="Polar residues" evidence="10">
    <location>
        <begin position="895"/>
        <end position="910"/>
    </location>
</feature>
<proteinExistence type="predicted"/>
<dbReference type="GO" id="GO:0000976">
    <property type="term" value="F:transcription cis-regulatory region binding"/>
    <property type="evidence" value="ECO:0007669"/>
    <property type="project" value="TreeGrafter"/>
</dbReference>
<feature type="compositionally biased region" description="Basic and acidic residues" evidence="10">
    <location>
        <begin position="1654"/>
        <end position="1663"/>
    </location>
</feature>
<dbReference type="FunFam" id="2.30.30.140:FF:000009">
    <property type="entry name" value="AT-rich interactive domain-containing protein 4B"/>
    <property type="match status" value="1"/>
</dbReference>
<feature type="compositionally biased region" description="Acidic residues" evidence="10">
    <location>
        <begin position="154"/>
        <end position="163"/>
    </location>
</feature>
<feature type="compositionally biased region" description="Basic and acidic residues" evidence="10">
    <location>
        <begin position="496"/>
        <end position="505"/>
    </location>
</feature>
<feature type="compositionally biased region" description="Basic and acidic residues" evidence="10">
    <location>
        <begin position="512"/>
        <end position="538"/>
    </location>
</feature>
<dbReference type="InParanoid" id="A0A1Y1KKX1"/>
<dbReference type="InterPro" id="IPR036431">
    <property type="entry name" value="ARID_dom_sf"/>
</dbReference>
<evidence type="ECO:0000256" key="9">
    <source>
        <dbReference type="SAM" id="Coils"/>
    </source>
</evidence>
<dbReference type="SUPFAM" id="SSF46774">
    <property type="entry name" value="ARID-like"/>
    <property type="match status" value="1"/>
</dbReference>
<feature type="coiled-coil region" evidence="9">
    <location>
        <begin position="1706"/>
        <end position="1747"/>
    </location>
</feature>
<evidence type="ECO:0000313" key="14">
    <source>
        <dbReference type="Proteomes" id="UP000327044"/>
    </source>
</evidence>
<dbReference type="InterPro" id="IPR012603">
    <property type="entry name" value="ARID4A/B_PWWP"/>
</dbReference>
<dbReference type="InterPro" id="IPR051232">
    <property type="entry name" value="ARID/SWI1_ChromRemod"/>
</dbReference>
<feature type="region of interest" description="Disordered" evidence="10">
    <location>
        <begin position="683"/>
        <end position="869"/>
    </location>
</feature>
<name>A0A1Y1KKX1_PHOPY</name>
<feature type="region of interest" description="Disordered" evidence="10">
    <location>
        <begin position="1210"/>
        <end position="1229"/>
    </location>
</feature>
<dbReference type="SUPFAM" id="SSF54160">
    <property type="entry name" value="Chromo domain-like"/>
    <property type="match status" value="1"/>
</dbReference>
<feature type="region of interest" description="Disordered" evidence="10">
    <location>
        <begin position="1494"/>
        <end position="1679"/>
    </location>
</feature>
<feature type="compositionally biased region" description="Acidic residues" evidence="10">
    <location>
        <begin position="999"/>
        <end position="1008"/>
    </location>
</feature>
<evidence type="ECO:0000259" key="11">
    <source>
        <dbReference type="PROSITE" id="PS51011"/>
    </source>
</evidence>
<dbReference type="Gene3D" id="2.30.30.140">
    <property type="match status" value="3"/>
</dbReference>
<dbReference type="InterPro" id="IPR002999">
    <property type="entry name" value="Tudor"/>
</dbReference>
<evidence type="ECO:0000256" key="1">
    <source>
        <dbReference type="ARBA" id="ARBA00022499"/>
    </source>
</evidence>
<feature type="compositionally biased region" description="Polar residues" evidence="10">
    <location>
        <begin position="1670"/>
        <end position="1679"/>
    </location>
</feature>
<sequence>MKMQGDDPPYLSVGTAVSAKYKGAFCEAKVSKVVRVVKCKVTYKMGLGTATVSDEQIKGPLRVGQVVQAKHSDKKEYVEATIAKIQDCSQYTVVFDDGDITTLRRTALCLKSGRHFNESETLDQLPLTHPEHFGNPVVGGRRGRRSRQMKEDSSEGEVEEENEPDLEVYTMEVGRVVCVEASDKKRNKDNWFPGLVVMPSAQPTVRINVKDEFLVRSFKDGRYYTVPQKEVSEFSRDMASKVESTMLAEAVEKVMRYLDNDELPVHWERSLLFHNSLQTASSDSDENFSDSSEDETPEEKDHFVAQLYKFMDDSNTPLNKSPMIGNKDVDLHKLFDVVRKLGGYNRVTNKNKWRSVTLRLKLPNNLSTHNQVKVVYKKCLLSYEAFHRTLGVTMLNHPRNAKKSRGRSLIRDKDRNTPVNSPRPEKEEDVVLPEKKEEEKPPEEKPKPVPKKAETKPKVEEEKKVKDIVLADVSDTNSSDATDILEVTANVSVRLRRTESKASRERKPKPAAGEKVKALVEKFEEHAKKEEREEEKQQTRSKSQTPKIKEKEVPPEKRSRESKTPVRETPSPSKALTKSVKKVEDDKKRGRKRVNTEEKDKLSDSTIIESSFINPVVGIGDKLKVFYGPTNESKVTYEAKVIEIDKEAVSPMYLVHYTGWNTRYDEWITPVRIAENLSATTKAKKLKSGATSSKVATPKSLSKRGRRMSITGRSSSQDVPPRSTTPSSVTSTSSRTKSPATPVARGFRTTRLGEVSRRTRRTSGQTDISNHSESESDGGTESDSEMVKTRSGVKAEDVENRLLKKKAVKSALLKLDKHKDDVGEKEEDSVGTEKPRSGRKFKKSESKLRDSDEDNSSPPKGRDFDLNQIRSELKGFAKAVKITSSDTAEKETNSSDESSTVPDIAATTSDNSDKDSQNVLQKSSSSDDIYEFKEPEPFEFETRTKLVDEKNKKRIMPRLFEDLDKSPSKRKSSPIKNKEEVDADKKRLRRVPMKKSDLLDDDDDEESDNVSVNSDITKMVIEDPFDKLVESPSFHSGKEKVSLIALDEKHKAVKNLGLDEPLSLFHGLSETREDDSGDQLDISDTEESQNEPLFTHKEQLFSEASFSKASPDHSELDPIFRGFMPKLDDRKQKDSDDDDATIRASIQSVINQGSSSDDDSNHPLLSIPSFSAFQDKVESRTLQSVKDKSSVLSGNESEDEFKIAEDVALEVKESADEPSTSSMSKHISPALQETESTLLETICSPTEILTKLDETKEINIKTGTKIADSLLQKFSMIKDECVQESATIEEESVVKVEPVKTELVPEHPDEIEEESELMEDKPIDTKPKIDSKTKVGEHKKVVASVEGKGKLLETKVRSMILKPEIIPELKKRSRKIVSREFIEESDTDSTDSEERLIIARSDDESQTNSSIDMKGSSNVVEESQYSFKFEPDCDAKVAEKSEDDVKKEEEPDSHLHSLLLCEETIPGSPAPASEGSAIIESKPVAKSVLEMPFASAPGSSNNKSDIISREVKVVTKDRPAGPPLLLPVENREKETKEASTVLDNTPPTTPESTLSNLSPRGDPGDLSNTGDNESYKSIDGEGDFSVQQRCSSNKVSPYSEEGSMDALLNSDAMSSTKKPLDSMSPSPCRKRRRSCKVPDDLPIKRGRKTNRSRHNSDSDDTSEHSIGNLPLSSSINIETRLTRSPKPSKYNFYVELDPSLDSAQRIAILQQKLQEIRKTYADVKAELAAVERRRKKLRRREREAKMAAKQELVVT</sequence>
<evidence type="ECO:0000256" key="8">
    <source>
        <dbReference type="ARBA" id="ARBA00023242"/>
    </source>
</evidence>
<feature type="region of interest" description="Disordered" evidence="10">
    <location>
        <begin position="1304"/>
        <end position="1337"/>
    </location>
</feature>
<feature type="compositionally biased region" description="Polar residues" evidence="10">
    <location>
        <begin position="1541"/>
        <end position="1558"/>
    </location>
</feature>
<dbReference type="Pfam" id="PF08169">
    <property type="entry name" value="RBB1NT"/>
    <property type="match status" value="1"/>
</dbReference>
<feature type="compositionally biased region" description="Basic and acidic residues" evidence="10">
    <location>
        <begin position="1392"/>
        <end position="1403"/>
    </location>
</feature>
<feature type="compositionally biased region" description="Low complexity" evidence="10">
    <location>
        <begin position="719"/>
        <end position="739"/>
    </location>
</feature>
<feature type="region of interest" description="Disordered" evidence="10">
    <location>
        <begin position="956"/>
        <end position="1011"/>
    </location>
</feature>
<dbReference type="EMBL" id="VVIM01000001">
    <property type="protein sequence ID" value="KAB0804512.1"/>
    <property type="molecule type" value="Genomic_DNA"/>
</dbReference>
<feature type="compositionally biased region" description="Polar residues" evidence="10">
    <location>
        <begin position="1406"/>
        <end position="1420"/>
    </location>
</feature>
<keyword evidence="7" id="KW-0804">Transcription</keyword>
<feature type="compositionally biased region" description="Acidic residues" evidence="10">
    <location>
        <begin position="1072"/>
        <end position="1089"/>
    </location>
</feature>
<dbReference type="InterPro" id="IPR025995">
    <property type="entry name" value="Tudor-knot"/>
</dbReference>
<evidence type="ECO:0000313" key="13">
    <source>
        <dbReference type="EMBL" id="KAB0804512.1"/>
    </source>
</evidence>
<feature type="compositionally biased region" description="Polar residues" evidence="10">
    <location>
        <begin position="1217"/>
        <end position="1229"/>
    </location>
</feature>
<keyword evidence="5" id="KW-0805">Transcription regulation</keyword>
<dbReference type="SMART" id="SM00333">
    <property type="entry name" value="TUDOR"/>
    <property type="match status" value="1"/>
</dbReference>
<feature type="compositionally biased region" description="Polar residues" evidence="10">
    <location>
        <begin position="1144"/>
        <end position="1155"/>
    </location>
</feature>
<reference evidence="13 14" key="2">
    <citation type="journal article" date="2018" name="Elife">
        <title>Firefly genomes illuminate parallel origins of bioluminescence in beetles.</title>
        <authorList>
            <person name="Fallon T.R."/>
            <person name="Lower S.E."/>
            <person name="Chang C.H."/>
            <person name="Bessho-Uehara M."/>
            <person name="Martin G.J."/>
            <person name="Bewick A.J."/>
            <person name="Behringer M."/>
            <person name="Debat H.J."/>
            <person name="Wong I."/>
            <person name="Day J.C."/>
            <person name="Suvorov A."/>
            <person name="Silva C.J."/>
            <person name="Stanger-Hall K.F."/>
            <person name="Hall D.W."/>
            <person name="Schmitz R.J."/>
            <person name="Nelson D.R."/>
            <person name="Lewis S.M."/>
            <person name="Shigenobu S."/>
            <person name="Bybee S.M."/>
            <person name="Larracuente A.M."/>
            <person name="Oba Y."/>
            <person name="Weng J.K."/>
        </authorList>
    </citation>
    <scope>NUCLEOTIDE SEQUENCE [LARGE SCALE GENOMIC DNA]</scope>
    <source>
        <strain evidence="13">1611_PpyrPB1</strain>
        <tissue evidence="13">Whole body</tissue>
    </source>
</reference>
<evidence type="ECO:0000256" key="7">
    <source>
        <dbReference type="ARBA" id="ARBA00023163"/>
    </source>
</evidence>
<evidence type="ECO:0000256" key="10">
    <source>
        <dbReference type="SAM" id="MobiDB-lite"/>
    </source>
</evidence>
<keyword evidence="14" id="KW-1185">Reference proteome</keyword>
<feature type="compositionally biased region" description="Polar residues" evidence="10">
    <location>
        <begin position="1585"/>
        <end position="1596"/>
    </location>
</feature>
<feature type="region of interest" description="Disordered" evidence="10">
    <location>
        <begin position="1067"/>
        <end position="1167"/>
    </location>
</feature>
<evidence type="ECO:0000313" key="12">
    <source>
        <dbReference type="EMBL" id="JAV60046.1"/>
    </source>
</evidence>
<dbReference type="CDD" id="cd20390">
    <property type="entry name" value="Tudor_ARID4_rpt2"/>
    <property type="match status" value="1"/>
</dbReference>
<dbReference type="SMART" id="SM00501">
    <property type="entry name" value="BRIGHT"/>
    <property type="match status" value="1"/>
</dbReference>
<dbReference type="GO" id="GO:0005634">
    <property type="term" value="C:nucleus"/>
    <property type="evidence" value="ECO:0007669"/>
    <property type="project" value="TreeGrafter"/>
</dbReference>
<dbReference type="OrthoDB" id="10068428at2759"/>
<dbReference type="Gene3D" id="1.10.150.60">
    <property type="entry name" value="ARID DNA-binding domain"/>
    <property type="match status" value="1"/>
</dbReference>
<dbReference type="FunCoup" id="A0A1Y1KKX1">
    <property type="interactions" value="266"/>
</dbReference>
<protein>
    <recommendedName>
        <fullName evidence="11">ARID domain-containing protein</fullName>
    </recommendedName>
</protein>
<keyword evidence="9" id="KW-0175">Coiled coil</keyword>
<keyword evidence="1" id="KW-1017">Isopeptide bond</keyword>
<evidence type="ECO:0000256" key="6">
    <source>
        <dbReference type="ARBA" id="ARBA00023125"/>
    </source>
</evidence>
<keyword evidence="3" id="KW-0832">Ubl conjugation</keyword>
<dbReference type="InterPro" id="IPR016197">
    <property type="entry name" value="Chromo-like_dom_sf"/>
</dbReference>
<reference evidence="12" key="1">
    <citation type="journal article" date="2016" name="Sci. Rep.">
        <title>Molecular characterization of firefly nuptial gifts: a multi-omics approach sheds light on postcopulatory sexual selection.</title>
        <authorList>
            <person name="Al-Wathiqui N."/>
            <person name="Fallon T.R."/>
            <person name="South A."/>
            <person name="Weng J.K."/>
            <person name="Lewis S.M."/>
        </authorList>
    </citation>
    <scope>NUCLEOTIDE SEQUENCE</scope>
</reference>
<keyword evidence="8" id="KW-0539">Nucleus</keyword>
<evidence type="ECO:0000256" key="3">
    <source>
        <dbReference type="ARBA" id="ARBA00022843"/>
    </source>
</evidence>
<keyword evidence="2" id="KW-0597">Phosphoprotein</keyword>
<dbReference type="Pfam" id="PF01388">
    <property type="entry name" value="ARID"/>
    <property type="match status" value="1"/>
</dbReference>
<feature type="region of interest" description="Disordered" evidence="10">
    <location>
        <begin position="1382"/>
        <end position="1420"/>
    </location>
</feature>
<evidence type="ECO:0000256" key="2">
    <source>
        <dbReference type="ARBA" id="ARBA00022553"/>
    </source>
</evidence>
<feature type="region of interest" description="Disordered" evidence="10">
    <location>
        <begin position="126"/>
        <end position="163"/>
    </location>
</feature>
<feature type="compositionally biased region" description="Acidic residues" evidence="10">
    <location>
        <begin position="775"/>
        <end position="784"/>
    </location>
</feature>
<dbReference type="SMART" id="SM00298">
    <property type="entry name" value="CHROMO"/>
    <property type="match status" value="1"/>
</dbReference>
<feature type="compositionally biased region" description="Basic and acidic residues" evidence="10">
    <location>
        <begin position="432"/>
        <end position="469"/>
    </location>
</feature>
<gene>
    <name evidence="13" type="ORF">PPYR_01482</name>
</gene>
<feature type="compositionally biased region" description="Basic and acidic residues" evidence="10">
    <location>
        <begin position="1318"/>
        <end position="1337"/>
    </location>
</feature>
<feature type="compositionally biased region" description="Basic and acidic residues" evidence="10">
    <location>
        <begin position="547"/>
        <end position="566"/>
    </location>
</feature>
<feature type="compositionally biased region" description="Basic and acidic residues" evidence="10">
    <location>
        <begin position="1506"/>
        <end position="1519"/>
    </location>
</feature>
<feature type="compositionally biased region" description="Basic and acidic residues" evidence="10">
    <location>
        <begin position="860"/>
        <end position="869"/>
    </location>
</feature>
<dbReference type="GO" id="GO:0005694">
    <property type="term" value="C:chromosome"/>
    <property type="evidence" value="ECO:0007669"/>
    <property type="project" value="UniProtKB-ARBA"/>
</dbReference>
<dbReference type="Pfam" id="PF11717">
    <property type="entry name" value="Tudor-knot"/>
    <property type="match status" value="1"/>
</dbReference>
<dbReference type="InterPro" id="IPR000953">
    <property type="entry name" value="Chromo/chromo_shadow_dom"/>
</dbReference>
<feature type="compositionally biased region" description="Basic residues" evidence="10">
    <location>
        <begin position="399"/>
        <end position="408"/>
    </location>
</feature>
<feature type="compositionally biased region" description="Basic and acidic residues" evidence="10">
    <location>
        <begin position="785"/>
        <end position="802"/>
    </location>
</feature>
<dbReference type="GO" id="GO:0006357">
    <property type="term" value="P:regulation of transcription by RNA polymerase II"/>
    <property type="evidence" value="ECO:0007669"/>
    <property type="project" value="TreeGrafter"/>
</dbReference>
<dbReference type="PROSITE" id="PS51011">
    <property type="entry name" value="ARID"/>
    <property type="match status" value="1"/>
</dbReference>
<keyword evidence="4" id="KW-0156">Chromatin regulator</keyword>
<accession>A0A1Y1KKX1</accession>
<feature type="compositionally biased region" description="Basic and acidic residues" evidence="10">
    <location>
        <begin position="976"/>
        <end position="985"/>
    </location>
</feature>
<dbReference type="SUPFAM" id="SSF63748">
    <property type="entry name" value="Tudor/PWWP/MBT"/>
    <property type="match status" value="1"/>
</dbReference>
<keyword evidence="6" id="KW-0238">DNA-binding</keyword>
<dbReference type="InterPro" id="IPR001606">
    <property type="entry name" value="ARID_dom"/>
</dbReference>
<feature type="region of interest" description="Disordered" evidence="10">
    <location>
        <begin position="881"/>
        <end position="935"/>
    </location>
</feature>
<dbReference type="PANTHER" id="PTHR13964:SF27">
    <property type="entry name" value="HAT-TRICK, ISOFORM D"/>
    <property type="match status" value="1"/>
</dbReference>
<feature type="region of interest" description="Disordered" evidence="10">
    <location>
        <begin position="397"/>
        <end position="601"/>
    </location>
</feature>
<dbReference type="GO" id="GO:0006325">
    <property type="term" value="P:chromatin organization"/>
    <property type="evidence" value="ECO:0007669"/>
    <property type="project" value="UniProtKB-KW"/>
</dbReference>
<evidence type="ECO:0000256" key="4">
    <source>
        <dbReference type="ARBA" id="ARBA00022853"/>
    </source>
</evidence>
<feature type="compositionally biased region" description="Basic and acidic residues" evidence="10">
    <location>
        <begin position="581"/>
        <end position="601"/>
    </location>
</feature>